<evidence type="ECO:0000256" key="1">
    <source>
        <dbReference type="SAM" id="Coils"/>
    </source>
</evidence>
<feature type="region of interest" description="Disordered" evidence="2">
    <location>
        <begin position="263"/>
        <end position="299"/>
    </location>
</feature>
<name>A0AAN7VTJ5_9PEZI</name>
<feature type="region of interest" description="Disordered" evidence="2">
    <location>
        <begin position="524"/>
        <end position="659"/>
    </location>
</feature>
<dbReference type="Proteomes" id="UP001310594">
    <property type="component" value="Unassembled WGS sequence"/>
</dbReference>
<dbReference type="EMBL" id="JAVRQU010000006">
    <property type="protein sequence ID" value="KAK5701598.1"/>
    <property type="molecule type" value="Genomic_DNA"/>
</dbReference>
<feature type="compositionally biased region" description="Basic and acidic residues" evidence="2">
    <location>
        <begin position="54"/>
        <end position="65"/>
    </location>
</feature>
<feature type="compositionally biased region" description="Basic residues" evidence="2">
    <location>
        <begin position="79"/>
        <end position="88"/>
    </location>
</feature>
<feature type="compositionally biased region" description="Polar residues" evidence="2">
    <location>
        <begin position="619"/>
        <end position="631"/>
    </location>
</feature>
<proteinExistence type="predicted"/>
<protein>
    <submittedName>
        <fullName evidence="3">Uncharacterized protein</fullName>
    </submittedName>
</protein>
<keyword evidence="1" id="KW-0175">Coiled coil</keyword>
<evidence type="ECO:0000313" key="4">
    <source>
        <dbReference type="Proteomes" id="UP001310594"/>
    </source>
</evidence>
<organism evidence="3 4">
    <name type="scientific">Elasticomyces elasticus</name>
    <dbReference type="NCBI Taxonomy" id="574655"/>
    <lineage>
        <taxon>Eukaryota</taxon>
        <taxon>Fungi</taxon>
        <taxon>Dikarya</taxon>
        <taxon>Ascomycota</taxon>
        <taxon>Pezizomycotina</taxon>
        <taxon>Dothideomycetes</taxon>
        <taxon>Dothideomycetidae</taxon>
        <taxon>Mycosphaerellales</taxon>
        <taxon>Teratosphaeriaceae</taxon>
        <taxon>Elasticomyces</taxon>
    </lineage>
</organism>
<feature type="compositionally biased region" description="Polar residues" evidence="2">
    <location>
        <begin position="594"/>
        <end position="612"/>
    </location>
</feature>
<sequence>MPPASSWRDETMSADITRKHTNKRTYADMDAGEESEASEYMPTKKGKRRALTAVEERISRTDGSARKLSNTNDQSSSPVKRRVTRHGTHANIPDKIIGTPSIVEPSASSDGPVNRSPVLNASIQPLTSTEASLKAALAQIAQLKAQLAACKHNSEQSVLRAHQDHMLQITLFSEQLEVRDNKYRKMGCLLNTAKRRSLDLEMDLTKNAAEFKVLEANVAIYAQQIVRLKLERDLYLQDAEHQQTLLSAAEEELQDLRQIEMEDRSQRARDAERQTLPPAYGSLPDDDPVMHPKEEKDSGGDFEVANFKHMIRSTFMAALTKAQGQWDATTSLSNRPPSHRIRADAELIIASISALGEASRNVDDVLKRATEFLVSSACTGKGDKAMKYWYRRQAARQEYVADRFAKLVLDLFVRIIAVFELRPLRPTFRPDEIANMAVVWTAIDNCLLKALRTLFNRGKFEGRGGRLFEVQYYATQVSIAKGSLSNWKNDIAFGTTALFQVERLCFDKSTAWLQDRLEAERMQARQGAGNDYAESESSLESLEEDAPHVPATPGPMSARSTAPQGQQDPPRSAARQMILESRANATHRRMGTYRRSSVHSVNGGTPSGSQDPNAVHATNPVTPSAQTSVGRRSSRHGDYITVSSEASIWPSEEGSDGDV</sequence>
<feature type="region of interest" description="Disordered" evidence="2">
    <location>
        <begin position="1"/>
        <end position="111"/>
    </location>
</feature>
<reference evidence="3" key="1">
    <citation type="submission" date="2023-08" db="EMBL/GenBank/DDBJ databases">
        <title>Black Yeasts Isolated from many extreme environments.</title>
        <authorList>
            <person name="Coleine C."/>
            <person name="Stajich J.E."/>
            <person name="Selbmann L."/>
        </authorList>
    </citation>
    <scope>NUCLEOTIDE SEQUENCE</scope>
    <source>
        <strain evidence="3">CCFEE 5810</strain>
    </source>
</reference>
<comment type="caution">
    <text evidence="3">The sequence shown here is derived from an EMBL/GenBank/DDBJ whole genome shotgun (WGS) entry which is preliminary data.</text>
</comment>
<feature type="coiled-coil region" evidence="1">
    <location>
        <begin position="126"/>
        <end position="153"/>
    </location>
</feature>
<feature type="compositionally biased region" description="Basic and acidic residues" evidence="2">
    <location>
        <begin position="263"/>
        <end position="273"/>
    </location>
</feature>
<gene>
    <name evidence="3" type="ORF">LTR97_004414</name>
</gene>
<evidence type="ECO:0000313" key="3">
    <source>
        <dbReference type="EMBL" id="KAK5701598.1"/>
    </source>
</evidence>
<evidence type="ECO:0000256" key="2">
    <source>
        <dbReference type="SAM" id="MobiDB-lite"/>
    </source>
</evidence>
<feature type="compositionally biased region" description="Basic and acidic residues" evidence="2">
    <location>
        <begin position="288"/>
        <end position="299"/>
    </location>
</feature>
<dbReference type="AlphaFoldDB" id="A0AAN7VTJ5"/>
<feature type="compositionally biased region" description="Polar residues" evidence="2">
    <location>
        <begin position="558"/>
        <end position="569"/>
    </location>
</feature>
<feature type="compositionally biased region" description="Polar residues" evidence="2">
    <location>
        <begin position="67"/>
        <end position="78"/>
    </location>
</feature>
<accession>A0AAN7VTJ5</accession>